<dbReference type="Gene3D" id="3.90.1580.10">
    <property type="entry name" value="paralog of FGE (formylglycine-generating enzyme)"/>
    <property type="match status" value="1"/>
</dbReference>
<dbReference type="EMBL" id="BAABLK010000005">
    <property type="protein sequence ID" value="GAA5225680.1"/>
    <property type="molecule type" value="Genomic_DNA"/>
</dbReference>
<gene>
    <name evidence="2" type="ORF">GCM10025778_02100</name>
</gene>
<name>A0ABP9TJU7_9MICC</name>
<dbReference type="Pfam" id="PF03781">
    <property type="entry name" value="FGE-sulfatase"/>
    <property type="match status" value="1"/>
</dbReference>
<dbReference type="InterPro" id="IPR016187">
    <property type="entry name" value="CTDL_fold"/>
</dbReference>
<dbReference type="Proteomes" id="UP001501257">
    <property type="component" value="Unassembled WGS sequence"/>
</dbReference>
<feature type="domain" description="Sulfatase-modifying factor enzyme-like" evidence="1">
    <location>
        <begin position="9"/>
        <end position="303"/>
    </location>
</feature>
<evidence type="ECO:0000313" key="3">
    <source>
        <dbReference type="Proteomes" id="UP001501257"/>
    </source>
</evidence>
<comment type="caution">
    <text evidence="2">The sequence shown here is derived from an EMBL/GenBank/DDBJ whole genome shotgun (WGS) entry which is preliminary data.</text>
</comment>
<organism evidence="2 3">
    <name type="scientific">Paeniglutamicibacter antarcticus</name>
    <dbReference type="NCBI Taxonomy" id="494023"/>
    <lineage>
        <taxon>Bacteria</taxon>
        <taxon>Bacillati</taxon>
        <taxon>Actinomycetota</taxon>
        <taxon>Actinomycetes</taxon>
        <taxon>Micrococcales</taxon>
        <taxon>Micrococcaceae</taxon>
        <taxon>Paeniglutamicibacter</taxon>
    </lineage>
</organism>
<dbReference type="PANTHER" id="PTHR23150:SF19">
    <property type="entry name" value="FORMYLGLYCINE-GENERATING ENZYME"/>
    <property type="match status" value="1"/>
</dbReference>
<evidence type="ECO:0000259" key="1">
    <source>
        <dbReference type="Pfam" id="PF03781"/>
    </source>
</evidence>
<sequence>MSDSVPEPTAMVALPGGNFLMGSENFYPEEAPVHTATVDGFEIDVHPVTNAQFNVFVEATGYVCVAERDLDGKEFPQLSDAERTAGSLVFTPTEGPVDLGNWRAWWRWQPGASWRRPSGPGSTIESLAQHPVVQVSFEDAQAYAVWAGKRLPTEIEFEYAARGGLDGANYSWGDAEPDPQELPANTWQGNFPYCNTGAKGFAGTSAVGNFAANGYGLYDMTGNVWEWTTSRFTADHGGSVATSPEGCSCGPGESPGAGAETRLVLKGGSHLCAPEYCHRYRPAARSPQTADSATTHIGFRCVK</sequence>
<protein>
    <submittedName>
        <fullName evidence="2">Formylglycine-generating enzyme family protein</fullName>
    </submittedName>
</protein>
<keyword evidence="3" id="KW-1185">Reference proteome</keyword>
<reference evidence="3" key="1">
    <citation type="journal article" date="2019" name="Int. J. Syst. Evol. Microbiol.">
        <title>The Global Catalogue of Microorganisms (GCM) 10K type strain sequencing project: providing services to taxonomists for standard genome sequencing and annotation.</title>
        <authorList>
            <consortium name="The Broad Institute Genomics Platform"/>
            <consortium name="The Broad Institute Genome Sequencing Center for Infectious Disease"/>
            <person name="Wu L."/>
            <person name="Ma J."/>
        </authorList>
    </citation>
    <scope>NUCLEOTIDE SEQUENCE [LARGE SCALE GENOMIC DNA]</scope>
    <source>
        <strain evidence="3">JCM 18952</strain>
    </source>
</reference>
<dbReference type="InterPro" id="IPR005532">
    <property type="entry name" value="SUMF_dom"/>
</dbReference>
<accession>A0ABP9TJU7</accession>
<proteinExistence type="predicted"/>
<evidence type="ECO:0000313" key="2">
    <source>
        <dbReference type="EMBL" id="GAA5225680.1"/>
    </source>
</evidence>
<dbReference type="InterPro" id="IPR051043">
    <property type="entry name" value="Sulfatase_Mod_Factor_Kinase"/>
</dbReference>
<dbReference type="InterPro" id="IPR042095">
    <property type="entry name" value="SUMF_sf"/>
</dbReference>
<dbReference type="SUPFAM" id="SSF56436">
    <property type="entry name" value="C-type lectin-like"/>
    <property type="match status" value="1"/>
</dbReference>
<dbReference type="PANTHER" id="PTHR23150">
    <property type="entry name" value="SULFATASE MODIFYING FACTOR 1, 2"/>
    <property type="match status" value="1"/>
</dbReference>